<dbReference type="GO" id="GO:0030435">
    <property type="term" value="P:sporulation resulting in formation of a cellular spore"/>
    <property type="evidence" value="ECO:0007669"/>
    <property type="project" value="InterPro"/>
</dbReference>
<dbReference type="InterPro" id="IPR013693">
    <property type="entry name" value="SpoIID/LytB_N"/>
</dbReference>
<dbReference type="Proteomes" id="UP000318937">
    <property type="component" value="Unassembled WGS sequence"/>
</dbReference>
<dbReference type="NCBIfam" id="TIGR02669">
    <property type="entry name" value="SpoIID_LytB"/>
    <property type="match status" value="1"/>
</dbReference>
<dbReference type="InterPro" id="IPR013486">
    <property type="entry name" value="SpoIID/LytB"/>
</dbReference>
<sequence length="511" mass="54723">MFKQIITGLSVVALSLAVSNTAFAYKQESYSKQVQVEVHNATTTSLNLTGVYKLENLTTKEMFFALPNTPVTFSQVNGEVSIYQTGASMFSANGFALHALTGNDKLVVFTSDVDGKKGATADYETIKSYKAFQGANFVNEFTNAIGEVWYSITDEQGVSSWVPAASAKVAEVSTQPLGKTPTGTQFRGSFNVVKSGASVQIVNRLDLENYLKGVIPNESYASWHQEALKAQTVAARSYTLSKAGILSSTTKDQMYKGYTSEQKSTNTAVDATKDLVVKSNGKLVQAYYYAASGGKTANIGEVWDTAQVPQFVSVDDSIEKSPYDNWSVTISKANILKKFGFSATDALLDVKLTKGGSNGEVTAVTAVTSAGEKKITGNETVMRNVFLDANNASLKSSWYDISFTKPSGGMTELSVQQKNGTTDISSLAGASVQTATGVETIPSGNINIQTNEGIVSTTGTTGGIESVTVKGKGYGHRIGMSQWGAKARADAGWSYDRILKHYYQGTTIEKY</sequence>
<proteinExistence type="predicted"/>
<dbReference type="InterPro" id="IPR051922">
    <property type="entry name" value="Bact_Sporulation_Assoc"/>
</dbReference>
<dbReference type="OrthoDB" id="9794671at2"/>
<dbReference type="EMBL" id="VDGG01000063">
    <property type="protein sequence ID" value="TQR06268.1"/>
    <property type="molecule type" value="Genomic_DNA"/>
</dbReference>
<evidence type="ECO:0000313" key="3">
    <source>
        <dbReference type="EMBL" id="TQR06268.1"/>
    </source>
</evidence>
<protein>
    <submittedName>
        <fullName evidence="3">SpoIID/LytB domain-containing protein</fullName>
    </submittedName>
</protein>
<evidence type="ECO:0000256" key="1">
    <source>
        <dbReference type="SAM" id="SignalP"/>
    </source>
</evidence>
<feature type="domain" description="Sporulation stage II protein D amidase enhancer LytB N-terminal" evidence="2">
    <location>
        <begin position="197"/>
        <end position="277"/>
    </location>
</feature>
<evidence type="ECO:0000313" key="4">
    <source>
        <dbReference type="Proteomes" id="UP000318937"/>
    </source>
</evidence>
<comment type="caution">
    <text evidence="3">The sequence shown here is derived from an EMBL/GenBank/DDBJ whole genome shotgun (WGS) entry which is preliminary data.</text>
</comment>
<dbReference type="RefSeq" id="WP_142609034.1">
    <property type="nucleotide sequence ID" value="NZ_VDGG01000063.1"/>
</dbReference>
<feature type="chain" id="PRO_5021800289" evidence="1">
    <location>
        <begin position="25"/>
        <end position="511"/>
    </location>
</feature>
<gene>
    <name evidence="3" type="ORF">FG383_19075</name>
</gene>
<keyword evidence="1" id="KW-0732">Signal</keyword>
<name>A0A544SM39_9BACI</name>
<reference evidence="3 4" key="1">
    <citation type="submission" date="2019-05" db="EMBL/GenBank/DDBJ databases">
        <title>Psychrobacillus vulpis sp. nov., a new species isolated from feces of a red fox that inhabits in The Tablas de Daimiel Natural Park, Albacete, Spain.</title>
        <authorList>
            <person name="Rodriguez M."/>
            <person name="Reina J.C."/>
            <person name="Bejar V."/>
            <person name="Llamas I."/>
        </authorList>
    </citation>
    <scope>NUCLEOTIDE SEQUENCE [LARGE SCALE GENOMIC DNA]</scope>
    <source>
        <strain evidence="3 4">NHI-2</strain>
    </source>
</reference>
<dbReference type="PANTHER" id="PTHR30032:SF4">
    <property type="entry name" value="AMIDASE ENHANCER"/>
    <property type="match status" value="1"/>
</dbReference>
<dbReference type="PANTHER" id="PTHR30032">
    <property type="entry name" value="N-ACETYLMURAMOYL-L-ALANINE AMIDASE-RELATED"/>
    <property type="match status" value="1"/>
</dbReference>
<dbReference type="GO" id="GO:0030288">
    <property type="term" value="C:outer membrane-bounded periplasmic space"/>
    <property type="evidence" value="ECO:0007669"/>
    <property type="project" value="TreeGrafter"/>
</dbReference>
<keyword evidence="4" id="KW-1185">Reference proteome</keyword>
<dbReference type="Pfam" id="PF08486">
    <property type="entry name" value="SpoIID"/>
    <property type="match status" value="1"/>
</dbReference>
<evidence type="ECO:0000259" key="2">
    <source>
        <dbReference type="Pfam" id="PF08486"/>
    </source>
</evidence>
<dbReference type="AlphaFoldDB" id="A0A544SM39"/>
<accession>A0A544SM39</accession>
<feature type="signal peptide" evidence="1">
    <location>
        <begin position="1"/>
        <end position="24"/>
    </location>
</feature>
<organism evidence="3 4">
    <name type="scientific">Psychrobacillus soli</name>
    <dbReference type="NCBI Taxonomy" id="1543965"/>
    <lineage>
        <taxon>Bacteria</taxon>
        <taxon>Bacillati</taxon>
        <taxon>Bacillota</taxon>
        <taxon>Bacilli</taxon>
        <taxon>Bacillales</taxon>
        <taxon>Bacillaceae</taxon>
        <taxon>Psychrobacillus</taxon>
    </lineage>
</organism>